<feature type="transmembrane region" description="Helical" evidence="6">
    <location>
        <begin position="224"/>
        <end position="244"/>
    </location>
</feature>
<dbReference type="InterPro" id="IPR037185">
    <property type="entry name" value="EmrE-like"/>
</dbReference>
<dbReference type="PANTHER" id="PTHR32322">
    <property type="entry name" value="INNER MEMBRANE TRANSPORTER"/>
    <property type="match status" value="1"/>
</dbReference>
<evidence type="ECO:0000256" key="5">
    <source>
        <dbReference type="ARBA" id="ARBA00023136"/>
    </source>
</evidence>
<dbReference type="Pfam" id="PF00892">
    <property type="entry name" value="EamA"/>
    <property type="match status" value="2"/>
</dbReference>
<feature type="transmembrane region" description="Helical" evidence="6">
    <location>
        <begin position="47"/>
        <end position="67"/>
    </location>
</feature>
<accession>A0A7X3MPE9</accession>
<evidence type="ECO:0000313" key="8">
    <source>
        <dbReference type="EMBL" id="MXQ10782.1"/>
    </source>
</evidence>
<organism evidence="8 9">
    <name type="scientific">Microvirga makkahensis</name>
    <dbReference type="NCBI Taxonomy" id="1128670"/>
    <lineage>
        <taxon>Bacteria</taxon>
        <taxon>Pseudomonadati</taxon>
        <taxon>Pseudomonadota</taxon>
        <taxon>Alphaproteobacteria</taxon>
        <taxon>Hyphomicrobiales</taxon>
        <taxon>Methylobacteriaceae</taxon>
        <taxon>Microvirga</taxon>
    </lineage>
</organism>
<protein>
    <submittedName>
        <fullName evidence="8">EamA family transporter</fullName>
    </submittedName>
</protein>
<evidence type="ECO:0000313" key="9">
    <source>
        <dbReference type="Proteomes" id="UP000436483"/>
    </source>
</evidence>
<keyword evidence="9" id="KW-1185">Reference proteome</keyword>
<dbReference type="InterPro" id="IPR000620">
    <property type="entry name" value="EamA_dom"/>
</dbReference>
<feature type="transmembrane region" description="Helical" evidence="6">
    <location>
        <begin position="20"/>
        <end position="41"/>
    </location>
</feature>
<comment type="caution">
    <text evidence="8">The sequence shown here is derived from an EMBL/GenBank/DDBJ whole genome shotgun (WGS) entry which is preliminary data.</text>
</comment>
<keyword evidence="3 6" id="KW-0812">Transmembrane</keyword>
<proteinExistence type="predicted"/>
<keyword evidence="4 6" id="KW-1133">Transmembrane helix</keyword>
<evidence type="ECO:0000256" key="1">
    <source>
        <dbReference type="ARBA" id="ARBA00004651"/>
    </source>
</evidence>
<evidence type="ECO:0000256" key="6">
    <source>
        <dbReference type="SAM" id="Phobius"/>
    </source>
</evidence>
<dbReference type="EMBL" id="WURB01000002">
    <property type="protein sequence ID" value="MXQ10782.1"/>
    <property type="molecule type" value="Genomic_DNA"/>
</dbReference>
<dbReference type="SUPFAM" id="SSF103481">
    <property type="entry name" value="Multidrug resistance efflux transporter EmrE"/>
    <property type="match status" value="2"/>
</dbReference>
<dbReference type="PANTHER" id="PTHR32322:SF18">
    <property type="entry name" value="S-ADENOSYLMETHIONINE_S-ADENOSYLHOMOCYSTEINE TRANSPORTER"/>
    <property type="match status" value="1"/>
</dbReference>
<reference evidence="8 9" key="2">
    <citation type="submission" date="2020-01" db="EMBL/GenBank/DDBJ databases">
        <title>Microvirga sp. nov., an arsenate reduction bacterium isolated from Tibet hotspring sediments.</title>
        <authorList>
            <person name="Xian W.-D."/>
            <person name="Li W.-J."/>
        </authorList>
    </citation>
    <scope>NUCLEOTIDE SEQUENCE [LARGE SCALE GENOMIC DNA]</scope>
    <source>
        <strain evidence="8 9">KCTC 23863</strain>
    </source>
</reference>
<gene>
    <name evidence="8" type="ORF">GR328_04820</name>
</gene>
<dbReference type="GO" id="GO:0005886">
    <property type="term" value="C:plasma membrane"/>
    <property type="evidence" value="ECO:0007669"/>
    <property type="project" value="UniProtKB-SubCell"/>
</dbReference>
<dbReference type="InterPro" id="IPR050638">
    <property type="entry name" value="AA-Vitamin_Transporters"/>
</dbReference>
<dbReference type="AlphaFoldDB" id="A0A7X3MPE9"/>
<evidence type="ECO:0000256" key="2">
    <source>
        <dbReference type="ARBA" id="ARBA00022475"/>
    </source>
</evidence>
<feature type="transmembrane region" description="Helical" evidence="6">
    <location>
        <begin position="137"/>
        <end position="154"/>
    </location>
</feature>
<evidence type="ECO:0000256" key="4">
    <source>
        <dbReference type="ARBA" id="ARBA00022989"/>
    </source>
</evidence>
<evidence type="ECO:0000259" key="7">
    <source>
        <dbReference type="Pfam" id="PF00892"/>
    </source>
</evidence>
<feature type="transmembrane region" description="Helical" evidence="6">
    <location>
        <begin position="160"/>
        <end position="179"/>
    </location>
</feature>
<dbReference type="RefSeq" id="WP_160883372.1">
    <property type="nucleotide sequence ID" value="NZ_WURB01000002.1"/>
</dbReference>
<name>A0A7X3MPE9_9HYPH</name>
<feature type="domain" description="EamA" evidence="7">
    <location>
        <begin position="21"/>
        <end position="150"/>
    </location>
</feature>
<sequence length="316" mass="32906">MGVTATTVTSPAPSASARHYLVVPLLAILWGFNWPAVRVILDEIPPWTLRTLGLSLAGAVLLLVALTRGQALAVPRRHWPRLLLAGTLSITAFNILLAFAQLSAPTSRAVIVTFTMPLWAVLFARPILGERLNRSQSIGLALGAAGLVALGWPLLVSGAWSVGLAYALLAGMAWALGTVMTKRAPVDASPLVFTGWQLMAGAVCAGFGMLLFEGAAMPRLPSPGVLAALAYHVLLSQALAYVLWFATVARLPAGTASLGTLMVPAVGVFGAVLILGERPTLTDWAGLALMLAAAASVLPLAQMRLLSPRTGESNGV</sequence>
<keyword evidence="5 6" id="KW-0472">Membrane</keyword>
<evidence type="ECO:0000256" key="3">
    <source>
        <dbReference type="ARBA" id="ARBA00022692"/>
    </source>
</evidence>
<feature type="domain" description="EamA" evidence="7">
    <location>
        <begin position="163"/>
        <end position="296"/>
    </location>
</feature>
<feature type="transmembrane region" description="Helical" evidence="6">
    <location>
        <begin position="79"/>
        <end position="100"/>
    </location>
</feature>
<dbReference type="Proteomes" id="UP000436483">
    <property type="component" value="Unassembled WGS sequence"/>
</dbReference>
<dbReference type="OrthoDB" id="7850605at2"/>
<feature type="transmembrane region" description="Helical" evidence="6">
    <location>
        <begin position="281"/>
        <end position="301"/>
    </location>
</feature>
<keyword evidence="2" id="KW-1003">Cell membrane</keyword>
<comment type="subcellular location">
    <subcellularLocation>
        <location evidence="1">Cell membrane</location>
        <topology evidence="1">Multi-pass membrane protein</topology>
    </subcellularLocation>
</comment>
<feature type="transmembrane region" description="Helical" evidence="6">
    <location>
        <begin position="256"/>
        <end position="275"/>
    </location>
</feature>
<feature type="transmembrane region" description="Helical" evidence="6">
    <location>
        <begin position="191"/>
        <end position="212"/>
    </location>
</feature>
<reference evidence="8 9" key="1">
    <citation type="submission" date="2019-12" db="EMBL/GenBank/DDBJ databases">
        <authorList>
            <person name="Yuan C.-G."/>
        </authorList>
    </citation>
    <scope>NUCLEOTIDE SEQUENCE [LARGE SCALE GENOMIC DNA]</scope>
    <source>
        <strain evidence="8 9">KCTC 23863</strain>
    </source>
</reference>
<feature type="transmembrane region" description="Helical" evidence="6">
    <location>
        <begin position="106"/>
        <end position="125"/>
    </location>
</feature>